<dbReference type="EMBL" id="CP002869">
    <property type="protein sequence ID" value="AEI39574.1"/>
    <property type="molecule type" value="Genomic_DNA"/>
</dbReference>
<name>F8FAC1_PAEMK</name>
<dbReference type="KEGG" id="pms:KNP414_00984"/>
<dbReference type="Proteomes" id="UP000006620">
    <property type="component" value="Chromosome"/>
</dbReference>
<protein>
    <submittedName>
        <fullName evidence="1">Uncharacterized protein</fullName>
    </submittedName>
</protein>
<accession>F8FAC1</accession>
<dbReference type="HOGENOM" id="CLU_3346711_0_0_9"/>
<proteinExistence type="predicted"/>
<gene>
    <name evidence="1" type="ordered locus">KNP414_00984</name>
</gene>
<reference evidence="2" key="1">
    <citation type="submission" date="2011-06" db="EMBL/GenBank/DDBJ databases">
        <title>Complete genome sequence of Paenibacillus mucilaginosus KNP414.</title>
        <authorList>
            <person name="Wang J."/>
            <person name="Hu S."/>
            <person name="Hu X."/>
            <person name="Zhang B."/>
            <person name="Dong D."/>
            <person name="Zhang S."/>
            <person name="Zhao K."/>
            <person name="Wu D."/>
        </authorList>
    </citation>
    <scope>NUCLEOTIDE SEQUENCE [LARGE SCALE GENOMIC DNA]</scope>
    <source>
        <strain evidence="2">KNP414</strain>
    </source>
</reference>
<reference evidence="1 2" key="2">
    <citation type="journal article" date="2013" name="Genome Announc.">
        <title>Genome Sequence of Growth-Improving Paenibacillus mucilaginosus Strain KNP414.</title>
        <authorList>
            <person name="Lu J.J."/>
            <person name="Wang J.F."/>
            <person name="Hu X.F."/>
        </authorList>
    </citation>
    <scope>NUCLEOTIDE SEQUENCE [LARGE SCALE GENOMIC DNA]</scope>
    <source>
        <strain evidence="1 2">KNP414</strain>
    </source>
</reference>
<organism evidence="1 2">
    <name type="scientific">Paenibacillus mucilaginosus (strain KNP414)</name>
    <dbReference type="NCBI Taxonomy" id="1036673"/>
    <lineage>
        <taxon>Bacteria</taxon>
        <taxon>Bacillati</taxon>
        <taxon>Bacillota</taxon>
        <taxon>Bacilli</taxon>
        <taxon>Bacillales</taxon>
        <taxon>Paenibacillaceae</taxon>
        <taxon>Paenibacillus</taxon>
    </lineage>
</organism>
<sequence>MMGDSCAYLPLWNRMWAVRMTAPMELCYHGMRNLNNE</sequence>
<evidence type="ECO:0000313" key="1">
    <source>
        <dbReference type="EMBL" id="AEI39574.1"/>
    </source>
</evidence>
<dbReference type="AlphaFoldDB" id="F8FAC1"/>
<evidence type="ECO:0000313" key="2">
    <source>
        <dbReference type="Proteomes" id="UP000006620"/>
    </source>
</evidence>